<name>A0A285IAB0_9GAMM</name>
<keyword evidence="3" id="KW-1185">Reference proteome</keyword>
<protein>
    <recommendedName>
        <fullName evidence="4">DUF2975 domain-containing protein</fullName>
    </recommendedName>
</protein>
<keyword evidence="1" id="KW-0472">Membrane</keyword>
<reference evidence="3" key="1">
    <citation type="submission" date="2017-09" db="EMBL/GenBank/DDBJ databases">
        <authorList>
            <person name="Varghese N."/>
            <person name="Submissions S."/>
        </authorList>
    </citation>
    <scope>NUCLEOTIDE SEQUENCE [LARGE SCALE GENOMIC DNA]</scope>
    <source>
        <strain evidence="3">CGMCC 1.12461</strain>
    </source>
</reference>
<dbReference type="OrthoDB" id="7063402at2"/>
<evidence type="ECO:0008006" key="4">
    <source>
        <dbReference type="Google" id="ProtNLM"/>
    </source>
</evidence>
<dbReference type="Proteomes" id="UP000219353">
    <property type="component" value="Unassembled WGS sequence"/>
</dbReference>
<dbReference type="RefSeq" id="WP_097110032.1">
    <property type="nucleotide sequence ID" value="NZ_OBEB01000001.1"/>
</dbReference>
<accession>A0A285IAB0</accession>
<keyword evidence="1" id="KW-1133">Transmembrane helix</keyword>
<dbReference type="AlphaFoldDB" id="A0A285IAB0"/>
<feature type="transmembrane region" description="Helical" evidence="1">
    <location>
        <begin position="12"/>
        <end position="34"/>
    </location>
</feature>
<feature type="transmembrane region" description="Helical" evidence="1">
    <location>
        <begin position="78"/>
        <end position="100"/>
    </location>
</feature>
<evidence type="ECO:0000313" key="3">
    <source>
        <dbReference type="Proteomes" id="UP000219353"/>
    </source>
</evidence>
<dbReference type="EMBL" id="OBEB01000001">
    <property type="protein sequence ID" value="SNY44898.1"/>
    <property type="molecule type" value="Genomic_DNA"/>
</dbReference>
<feature type="transmembrane region" description="Helical" evidence="1">
    <location>
        <begin position="121"/>
        <end position="139"/>
    </location>
</feature>
<evidence type="ECO:0000313" key="2">
    <source>
        <dbReference type="EMBL" id="SNY44898.1"/>
    </source>
</evidence>
<proteinExistence type="predicted"/>
<gene>
    <name evidence="2" type="ORF">SAMN06297280_0802</name>
</gene>
<organism evidence="2 3">
    <name type="scientific">Arsukibacterium tuosuense</name>
    <dbReference type="NCBI Taxonomy" id="1323745"/>
    <lineage>
        <taxon>Bacteria</taxon>
        <taxon>Pseudomonadati</taxon>
        <taxon>Pseudomonadota</taxon>
        <taxon>Gammaproteobacteria</taxon>
        <taxon>Chromatiales</taxon>
        <taxon>Chromatiaceae</taxon>
        <taxon>Arsukibacterium</taxon>
    </lineage>
</organism>
<feature type="transmembrane region" description="Helical" evidence="1">
    <location>
        <begin position="172"/>
        <end position="194"/>
    </location>
</feature>
<evidence type="ECO:0000256" key="1">
    <source>
        <dbReference type="SAM" id="Phobius"/>
    </source>
</evidence>
<keyword evidence="1" id="KW-0812">Transmembrane</keyword>
<sequence length="211" mass="23039">MTANTLYRLTHLSLAITLILTLITAIIALALPFFDEHLLSQWQIELANSAGPNEAELTANEWWIVKNQGMLTMQTSGVGLAISRAVTILLVGGLISYALYGLRGFFAGLRSERPFQASTPALLKKVGYSFIALAIVLYLEVPARFYLFIPDAADIADYYGTHIKVSPPAAEAFFIIPTLHWGLIVAGIFLLAIARAFALGLSLQTENDEII</sequence>